<dbReference type="Pfam" id="PF06821">
    <property type="entry name" value="Ser_hydrolase"/>
    <property type="match status" value="1"/>
</dbReference>
<dbReference type="GO" id="GO:0016787">
    <property type="term" value="F:hydrolase activity"/>
    <property type="evidence" value="ECO:0007669"/>
    <property type="project" value="UniProtKB-KW"/>
</dbReference>
<evidence type="ECO:0000313" key="1">
    <source>
        <dbReference type="EMBL" id="MPR33118.1"/>
    </source>
</evidence>
<dbReference type="Proteomes" id="UP000479293">
    <property type="component" value="Unassembled WGS sequence"/>
</dbReference>
<organism evidence="1 2">
    <name type="scientific">Salmonirosea aquatica</name>
    <dbReference type="NCBI Taxonomy" id="2654236"/>
    <lineage>
        <taxon>Bacteria</taxon>
        <taxon>Pseudomonadati</taxon>
        <taxon>Bacteroidota</taxon>
        <taxon>Cytophagia</taxon>
        <taxon>Cytophagales</taxon>
        <taxon>Spirosomataceae</taxon>
        <taxon>Salmonirosea</taxon>
    </lineage>
</organism>
<dbReference type="PANTHER" id="PTHR15394:SF3">
    <property type="entry name" value="SERINE HYDROLASE RBBP9"/>
    <property type="match status" value="1"/>
</dbReference>
<sequence>MKKQQILFIEGGGDDGYEADKDLVNSLQENLGNGYDVHYPEMPSDESAPDFGWLSQIDQEISEAENDVILVGHSLGASMLLRYLSENIVNKTIQGIFLISTPFWTGDEAWKAGLKLKSDFADRLPDKVPLFFYHSQDDEVVPFSHLDQYKQKISHATFREIQSGGHQLNNDLPWIADDIKSLNG</sequence>
<dbReference type="InterPro" id="IPR029058">
    <property type="entry name" value="AB_hydrolase_fold"/>
</dbReference>
<accession>A0A7C9BB43</accession>
<gene>
    <name evidence="1" type="ORF">GBK04_07050</name>
</gene>
<comment type="caution">
    <text evidence="1">The sequence shown here is derived from an EMBL/GenBank/DDBJ whole genome shotgun (WGS) entry which is preliminary data.</text>
</comment>
<dbReference type="SUPFAM" id="SSF53474">
    <property type="entry name" value="alpha/beta-Hydrolases"/>
    <property type="match status" value="1"/>
</dbReference>
<protein>
    <submittedName>
        <fullName evidence="1">Alpha/beta fold hydrolase</fullName>
    </submittedName>
</protein>
<name>A0A7C9BB43_9BACT</name>
<dbReference type="PANTHER" id="PTHR15394">
    <property type="entry name" value="SERINE HYDROLASE RBBP9"/>
    <property type="match status" value="1"/>
</dbReference>
<keyword evidence="1" id="KW-0378">Hydrolase</keyword>
<dbReference type="RefSeq" id="WP_152758123.1">
    <property type="nucleotide sequence ID" value="NZ_WHLY01000002.1"/>
</dbReference>
<dbReference type="AlphaFoldDB" id="A0A7C9BB43"/>
<reference evidence="1 2" key="1">
    <citation type="submission" date="2019-10" db="EMBL/GenBank/DDBJ databases">
        <title>Draft Genome Sequence of Cytophagaceae sp. SJW1-29.</title>
        <authorList>
            <person name="Choi A."/>
        </authorList>
    </citation>
    <scope>NUCLEOTIDE SEQUENCE [LARGE SCALE GENOMIC DNA]</scope>
    <source>
        <strain evidence="1 2">SJW1-29</strain>
    </source>
</reference>
<keyword evidence="2" id="KW-1185">Reference proteome</keyword>
<dbReference type="InterPro" id="IPR010662">
    <property type="entry name" value="RBBP9/YdeN"/>
</dbReference>
<proteinExistence type="predicted"/>
<evidence type="ECO:0000313" key="2">
    <source>
        <dbReference type="Proteomes" id="UP000479293"/>
    </source>
</evidence>
<dbReference type="EMBL" id="WHLY01000002">
    <property type="protein sequence ID" value="MPR33118.1"/>
    <property type="molecule type" value="Genomic_DNA"/>
</dbReference>
<dbReference type="Gene3D" id="3.40.50.1820">
    <property type="entry name" value="alpha/beta hydrolase"/>
    <property type="match status" value="1"/>
</dbReference>